<gene>
    <name evidence="4" type="ORF">Megvenef_00466</name>
</gene>
<dbReference type="RefSeq" id="WP_322776403.1">
    <property type="nucleotide sequence ID" value="NZ_JARJFB010000022.1"/>
</dbReference>
<dbReference type="Gene3D" id="1.25.40.20">
    <property type="entry name" value="Ankyrin repeat-containing domain"/>
    <property type="match status" value="1"/>
</dbReference>
<dbReference type="PROSITE" id="PS50297">
    <property type="entry name" value="ANK_REP_REGION"/>
    <property type="match status" value="1"/>
</dbReference>
<organism evidence="4 5">
    <name type="scientific">Candidatus Megaera venefica</name>
    <dbReference type="NCBI Taxonomy" id="2055910"/>
    <lineage>
        <taxon>Bacteria</taxon>
        <taxon>Pseudomonadati</taxon>
        <taxon>Pseudomonadota</taxon>
        <taxon>Alphaproteobacteria</taxon>
        <taxon>Rickettsiales</taxon>
        <taxon>Rickettsiaceae</taxon>
        <taxon>Candidatus Megaera</taxon>
    </lineage>
</organism>
<dbReference type="Pfam" id="PF12796">
    <property type="entry name" value="Ank_2"/>
    <property type="match status" value="1"/>
</dbReference>
<protein>
    <submittedName>
        <fullName evidence="4">Ankyrin repeat-containing protein</fullName>
    </submittedName>
</protein>
<evidence type="ECO:0000313" key="4">
    <source>
        <dbReference type="EMBL" id="MEA0970500.1"/>
    </source>
</evidence>
<keyword evidence="2 3" id="KW-0040">ANK repeat</keyword>
<evidence type="ECO:0000256" key="3">
    <source>
        <dbReference type="PROSITE-ProRule" id="PRU00023"/>
    </source>
</evidence>
<dbReference type="InterPro" id="IPR036770">
    <property type="entry name" value="Ankyrin_rpt-contain_sf"/>
</dbReference>
<evidence type="ECO:0000256" key="2">
    <source>
        <dbReference type="ARBA" id="ARBA00023043"/>
    </source>
</evidence>
<name>A0ABU5NBE1_9RICK</name>
<dbReference type="EMBL" id="JARJFB010000022">
    <property type="protein sequence ID" value="MEA0970500.1"/>
    <property type="molecule type" value="Genomic_DNA"/>
</dbReference>
<dbReference type="PROSITE" id="PS50088">
    <property type="entry name" value="ANK_REPEAT"/>
    <property type="match status" value="1"/>
</dbReference>
<evidence type="ECO:0000256" key="1">
    <source>
        <dbReference type="ARBA" id="ARBA00022737"/>
    </source>
</evidence>
<feature type="repeat" description="ANK" evidence="3">
    <location>
        <begin position="99"/>
        <end position="131"/>
    </location>
</feature>
<sequence>MKYHIELEKALNIGNQNLVIRLIDGMPQTEVKFKLLKMIVRHNADFALKKVIERTNSDDQLIGKEGFTILHYAVLNANSDTVALIMEKFPWIVIKQTSSGFNALHFAVRTGNKDTIYVLVENNPELLALTNANDKNPIQLGLQESPVALKYLLKAMTDINSDRSNIYTKLIEYNVNPKVEKIQSILNKLNITNTTITISESDNTSISTVSVESTNKQFSILDKQKALELLGLIEDDLSDG</sequence>
<keyword evidence="5" id="KW-1185">Reference proteome</keyword>
<dbReference type="InterPro" id="IPR002110">
    <property type="entry name" value="Ankyrin_rpt"/>
</dbReference>
<keyword evidence="1" id="KW-0677">Repeat</keyword>
<accession>A0ABU5NBE1</accession>
<evidence type="ECO:0000313" key="5">
    <source>
        <dbReference type="Proteomes" id="UP001291687"/>
    </source>
</evidence>
<reference evidence="4 5" key="1">
    <citation type="submission" date="2023-03" db="EMBL/GenBank/DDBJ databases">
        <title>Host association and intracellularity evolved multiple times independently in the Rickettsiales.</title>
        <authorList>
            <person name="Castelli M."/>
            <person name="Nardi T."/>
            <person name="Gammuto L."/>
            <person name="Bellinzona G."/>
            <person name="Sabaneyeva E."/>
            <person name="Potekhin A."/>
            <person name="Serra V."/>
            <person name="Petroni G."/>
            <person name="Sassera D."/>
        </authorList>
    </citation>
    <scope>NUCLEOTIDE SEQUENCE [LARGE SCALE GENOMIC DNA]</scope>
    <source>
        <strain evidence="4 5">Sr 2-6</strain>
    </source>
</reference>
<dbReference type="SUPFAM" id="SSF48403">
    <property type="entry name" value="Ankyrin repeat"/>
    <property type="match status" value="1"/>
</dbReference>
<dbReference type="PANTHER" id="PTHR24198">
    <property type="entry name" value="ANKYRIN REPEAT AND PROTEIN KINASE DOMAIN-CONTAINING PROTEIN"/>
    <property type="match status" value="1"/>
</dbReference>
<dbReference type="PANTHER" id="PTHR24198:SF165">
    <property type="entry name" value="ANKYRIN REPEAT-CONTAINING PROTEIN-RELATED"/>
    <property type="match status" value="1"/>
</dbReference>
<comment type="caution">
    <text evidence="4">The sequence shown here is derived from an EMBL/GenBank/DDBJ whole genome shotgun (WGS) entry which is preliminary data.</text>
</comment>
<dbReference type="Proteomes" id="UP001291687">
    <property type="component" value="Unassembled WGS sequence"/>
</dbReference>
<proteinExistence type="predicted"/>
<dbReference type="SMART" id="SM00248">
    <property type="entry name" value="ANK"/>
    <property type="match status" value="3"/>
</dbReference>